<feature type="domain" description="Lantibiotic biosynthesis protein dehydration" evidence="2">
    <location>
        <begin position="164"/>
        <end position="533"/>
    </location>
</feature>
<dbReference type="Pfam" id="PF05147">
    <property type="entry name" value="LANC_like"/>
    <property type="match status" value="1"/>
</dbReference>
<dbReference type="CDD" id="cd04792">
    <property type="entry name" value="LanM-like"/>
    <property type="match status" value="1"/>
</dbReference>
<dbReference type="SMART" id="SM01260">
    <property type="entry name" value="LANC_like"/>
    <property type="match status" value="1"/>
</dbReference>
<dbReference type="InterPro" id="IPR012341">
    <property type="entry name" value="6hp_glycosidase-like_sf"/>
</dbReference>
<dbReference type="GO" id="GO:0031179">
    <property type="term" value="P:peptide modification"/>
    <property type="evidence" value="ECO:0007669"/>
    <property type="project" value="InterPro"/>
</dbReference>
<name>A0A5E7UUY1_PSEFL</name>
<dbReference type="GO" id="GO:0046872">
    <property type="term" value="F:metal ion binding"/>
    <property type="evidence" value="ECO:0007669"/>
    <property type="project" value="UniProtKB-KW"/>
</dbReference>
<dbReference type="PIRSF" id="PIRSF037228">
    <property type="entry name" value="Lant_mod_RumM"/>
    <property type="match status" value="1"/>
</dbReference>
<keyword evidence="1" id="KW-0479">Metal-binding</keyword>
<organism evidence="3 4">
    <name type="scientific">Pseudomonas fluorescens</name>
    <dbReference type="NCBI Taxonomy" id="294"/>
    <lineage>
        <taxon>Bacteria</taxon>
        <taxon>Pseudomonadati</taxon>
        <taxon>Pseudomonadota</taxon>
        <taxon>Gammaproteobacteria</taxon>
        <taxon>Pseudomonadales</taxon>
        <taxon>Pseudomonadaceae</taxon>
        <taxon>Pseudomonas</taxon>
    </lineage>
</organism>
<dbReference type="PANTHER" id="PTHR12736:SF7">
    <property type="entry name" value="LANC-LIKE PROTEIN 3"/>
    <property type="match status" value="1"/>
</dbReference>
<dbReference type="AlphaFoldDB" id="A0A5E7UUY1"/>
<feature type="binding site" evidence="1">
    <location>
        <position position="921"/>
    </location>
    <ligand>
        <name>Zn(2+)</name>
        <dbReference type="ChEBI" id="CHEBI:29105"/>
    </ligand>
</feature>
<dbReference type="GO" id="GO:0005886">
    <property type="term" value="C:plasma membrane"/>
    <property type="evidence" value="ECO:0007669"/>
    <property type="project" value="TreeGrafter"/>
</dbReference>
<dbReference type="InterPro" id="IPR025410">
    <property type="entry name" value="Lant_dehyd"/>
</dbReference>
<dbReference type="GO" id="GO:0005975">
    <property type="term" value="P:carbohydrate metabolic process"/>
    <property type="evidence" value="ECO:0007669"/>
    <property type="project" value="InterPro"/>
</dbReference>
<dbReference type="InterPro" id="IPR007822">
    <property type="entry name" value="LANC-like"/>
</dbReference>
<dbReference type="SUPFAM" id="SSF158745">
    <property type="entry name" value="LanC-like"/>
    <property type="match status" value="1"/>
</dbReference>
<sequence length="1007" mass="113665">MAEKYDALSKMIDLLHKDDKAIQYCFGIDRQALLEEYRDTLLLGNATADRASEADQAKIRLIVSLSQGDDAEQVMFGRFCACWYGFLRHVFERDPKYETLCEWIDVETFLPSIRSHLTSQVKQLALKSLVHQLNSRIADGADLDLELFDREVAGVGLPQFLASYPVLTRMLIERIEDTVAYLYKILCYFKLDICQLESTFGLCERQIGSISMGLGDAHANGETVCCVKVGTVELIFKPRSNREVLFYNALLEKMRTQTGNSYFAIHAPLMVSSDNHCWIEKIENVPCETESELLLFYKRLGAQVAVIHALNGKDFHYENIIAHGSSPVMIDLECLFTSAMVDLRVDEPHGRALFKIIRLNSQSVFTTGFVSNAAGSDNDQSGLSRQQRFVVTRPLLVPEQGFYRLKPQEVDTRPLMQHLPVFEGEVRSVIAYEEAFLYGFKVGYDDVMNHREAVLELLAEHAQGLKTRVLIKSTQRYADFIGMMTHPHFTQCQFKHELLLATLWADLGDRLNKYDIPRHEIHDLKKANFPCFTQALLSDHLLDAHGQTVALLPIELPFESCRNKLETLSPKDKAFQVHILQACVFPLATEFLPLNRSHHLEAVPDFGRVQYLEGAMRIAAIIEKNRIDGELGDVGWTCIETHPRTGRNFLTHMGNSLFNGMGGLAIFYLSLFRVGGVTRHRDEAERILYSMSQSQGQFSRKLEVSAYLGLTSYLYVLVNYELMTGRQTYQANVEELLLKLADFPREDDEFDFILGWCGALTVLVNLYQLGKRETLRPLIEKFSNAIQSALTLEKGVLRLKTTGKPLLTGFSHGISGVMQAVGKAWEITKDPQLAELISTWLQAENHHTVDGYWLDLREDAKSASSIKWCHGDGGILIARHGLVQSMGRALSAETRAVLEQDAERCERHLWEQGLGSGYSLCHGDFGNLMCLLKRYRETSNESGIAKVNRALSQVAHNFFNEDFLDEYKFPDLSMMLGITGAGQALLQAVNADLPDVLALEFAKPATH</sequence>
<keyword evidence="1" id="KW-0862">Zinc</keyword>
<dbReference type="NCBIfam" id="TIGR03897">
    <property type="entry name" value="lanti_2_LanM"/>
    <property type="match status" value="1"/>
</dbReference>
<evidence type="ECO:0000259" key="2">
    <source>
        <dbReference type="Pfam" id="PF13575"/>
    </source>
</evidence>
<gene>
    <name evidence="3" type="ORF">PS918_05570</name>
</gene>
<evidence type="ECO:0000313" key="4">
    <source>
        <dbReference type="Proteomes" id="UP000326611"/>
    </source>
</evidence>
<evidence type="ECO:0000256" key="1">
    <source>
        <dbReference type="PIRSR" id="PIRSR607822-1"/>
    </source>
</evidence>
<proteinExistence type="predicted"/>
<dbReference type="PRINTS" id="PR01950">
    <property type="entry name" value="LANCSUPER"/>
</dbReference>
<dbReference type="Gene3D" id="1.50.10.10">
    <property type="match status" value="1"/>
</dbReference>
<protein>
    <recommendedName>
        <fullName evidence="2">Lantibiotic biosynthesis protein dehydration domain-containing protein</fullName>
    </recommendedName>
</protein>
<accession>A0A5E7UUY1</accession>
<dbReference type="PANTHER" id="PTHR12736">
    <property type="entry name" value="LANC-LIKE PROTEIN"/>
    <property type="match status" value="1"/>
</dbReference>
<dbReference type="Proteomes" id="UP000326611">
    <property type="component" value="Unassembled WGS sequence"/>
</dbReference>
<reference evidence="3 4" key="1">
    <citation type="submission" date="2019-09" db="EMBL/GenBank/DDBJ databases">
        <authorList>
            <person name="Chandra G."/>
            <person name="Truman W A."/>
        </authorList>
    </citation>
    <scope>NUCLEOTIDE SEQUENCE [LARGE SCALE GENOMIC DNA]</scope>
    <source>
        <strain evidence="3">PS918</strain>
    </source>
</reference>
<evidence type="ECO:0000313" key="3">
    <source>
        <dbReference type="EMBL" id="VVQ13228.1"/>
    </source>
</evidence>
<dbReference type="EMBL" id="CABVIY010000009">
    <property type="protein sequence ID" value="VVQ13228.1"/>
    <property type="molecule type" value="Genomic_DNA"/>
</dbReference>
<dbReference type="Pfam" id="PF13575">
    <property type="entry name" value="DUF4135"/>
    <property type="match status" value="1"/>
</dbReference>
<dbReference type="InterPro" id="IPR017146">
    <property type="entry name" value="Lanti_2_LanM"/>
</dbReference>
<feature type="binding site" evidence="1">
    <location>
        <position position="869"/>
    </location>
    <ligand>
        <name>Zn(2+)</name>
        <dbReference type="ChEBI" id="CHEBI:29105"/>
    </ligand>
</feature>
<feature type="binding site" evidence="1">
    <location>
        <position position="922"/>
    </location>
    <ligand>
        <name>Zn(2+)</name>
        <dbReference type="ChEBI" id="CHEBI:29105"/>
    </ligand>
</feature>